<proteinExistence type="predicted"/>
<comment type="caution">
    <text evidence="2">The sequence shown here is derived from an EMBL/GenBank/DDBJ whole genome shotgun (WGS) entry which is preliminary data.</text>
</comment>
<gene>
    <name evidence="2" type="ORF">GWA01_02940</name>
</gene>
<dbReference type="Proteomes" id="UP000321230">
    <property type="component" value="Unassembled WGS sequence"/>
</dbReference>
<evidence type="ECO:0000256" key="1">
    <source>
        <dbReference type="SAM" id="SignalP"/>
    </source>
</evidence>
<protein>
    <recommendedName>
        <fullName evidence="4">DUF4412 domain-containing protein</fullName>
    </recommendedName>
</protein>
<evidence type="ECO:0000313" key="2">
    <source>
        <dbReference type="EMBL" id="GEK92524.1"/>
    </source>
</evidence>
<name>A0A511AWI0_9PROT</name>
<dbReference type="EMBL" id="BJUZ01000001">
    <property type="protein sequence ID" value="GEK92524.1"/>
    <property type="molecule type" value="Genomic_DNA"/>
</dbReference>
<keyword evidence="1" id="KW-0732">Signal</keyword>
<evidence type="ECO:0000313" key="3">
    <source>
        <dbReference type="Proteomes" id="UP000321230"/>
    </source>
</evidence>
<organism evidence="2 3">
    <name type="scientific">Gluconobacter wancherniae NBRC 103581</name>
    <dbReference type="NCBI Taxonomy" id="656744"/>
    <lineage>
        <taxon>Bacteria</taxon>
        <taxon>Pseudomonadati</taxon>
        <taxon>Pseudomonadota</taxon>
        <taxon>Alphaproteobacteria</taxon>
        <taxon>Acetobacterales</taxon>
        <taxon>Acetobacteraceae</taxon>
        <taxon>Gluconobacter</taxon>
    </lineage>
</organism>
<reference evidence="2 3" key="1">
    <citation type="submission" date="2019-07" db="EMBL/GenBank/DDBJ databases">
        <title>Whole genome shotgun sequence of Gluconobacter wancherniae NBRC 103581.</title>
        <authorList>
            <person name="Hosoyama A."/>
            <person name="Uohara A."/>
            <person name="Ohji S."/>
            <person name="Ichikawa N."/>
        </authorList>
    </citation>
    <scope>NUCLEOTIDE SEQUENCE [LARGE SCALE GENOMIC DNA]</scope>
    <source>
        <strain evidence="2 3">NBRC 103581</strain>
    </source>
</reference>
<evidence type="ECO:0008006" key="4">
    <source>
        <dbReference type="Google" id="ProtNLM"/>
    </source>
</evidence>
<feature type="signal peptide" evidence="1">
    <location>
        <begin position="1"/>
        <end position="15"/>
    </location>
</feature>
<accession>A0A511AWI0</accession>
<sequence length="194" mass="20499">MFALLLIASAGVAHAQVMETSSSAASGSGGVAPLVTPLHDADITYRLAGHGDVQLHQRMRWTSATWRQRIDPEGSATIMLTDYKAHKLMVLNTADHSVALTEAPGGAFSAPGTPASGSWRKVGPAVIAGEACTIWESADTDNHPTDFCYTDDGLLLGATQSGRLVVQAVSVARVPQDPQLFEPPEGYHRIESGH</sequence>
<dbReference type="AlphaFoldDB" id="A0A511AWI0"/>
<feature type="chain" id="PRO_5022134937" description="DUF4412 domain-containing protein" evidence="1">
    <location>
        <begin position="16"/>
        <end position="194"/>
    </location>
</feature>
<keyword evidence="3" id="KW-1185">Reference proteome</keyword>